<keyword evidence="2" id="KW-1185">Reference proteome</keyword>
<gene>
    <name evidence="1" type="ORF">FQN60_014328</name>
</gene>
<evidence type="ECO:0000313" key="1">
    <source>
        <dbReference type="EMBL" id="KAA8590394.1"/>
    </source>
</evidence>
<evidence type="ECO:0000313" key="2">
    <source>
        <dbReference type="Proteomes" id="UP000327493"/>
    </source>
</evidence>
<proteinExistence type="predicted"/>
<reference evidence="1 2" key="1">
    <citation type="submission" date="2019-08" db="EMBL/GenBank/DDBJ databases">
        <title>A chromosome-level genome assembly, high-density linkage maps, and genome scans reveal the genomic architecture of hybrid incompatibilities underlying speciation via character displacement in darters (Percidae: Etheostominae).</title>
        <authorList>
            <person name="Moran R.L."/>
            <person name="Catchen J.M."/>
            <person name="Fuller R.C."/>
        </authorList>
    </citation>
    <scope>NUCLEOTIDE SEQUENCE [LARGE SCALE GENOMIC DNA]</scope>
    <source>
        <strain evidence="1">EspeVRDwgs_2016</strain>
        <tissue evidence="1">Muscle</tissue>
    </source>
</reference>
<dbReference type="EMBL" id="VOFY01000008">
    <property type="protein sequence ID" value="KAA8590394.1"/>
    <property type="molecule type" value="Genomic_DNA"/>
</dbReference>
<comment type="caution">
    <text evidence="1">The sequence shown here is derived from an EMBL/GenBank/DDBJ whole genome shotgun (WGS) entry which is preliminary data.</text>
</comment>
<organism evidence="1 2">
    <name type="scientific">Etheostoma spectabile</name>
    <name type="common">orangethroat darter</name>
    <dbReference type="NCBI Taxonomy" id="54343"/>
    <lineage>
        <taxon>Eukaryota</taxon>
        <taxon>Metazoa</taxon>
        <taxon>Chordata</taxon>
        <taxon>Craniata</taxon>
        <taxon>Vertebrata</taxon>
        <taxon>Euteleostomi</taxon>
        <taxon>Actinopterygii</taxon>
        <taxon>Neopterygii</taxon>
        <taxon>Teleostei</taxon>
        <taxon>Neoteleostei</taxon>
        <taxon>Acanthomorphata</taxon>
        <taxon>Eupercaria</taxon>
        <taxon>Perciformes</taxon>
        <taxon>Percoidei</taxon>
        <taxon>Percidae</taxon>
        <taxon>Etheostomatinae</taxon>
        <taxon>Etheostoma</taxon>
    </lineage>
</organism>
<protein>
    <submittedName>
        <fullName evidence="1">Uncharacterized protein</fullName>
    </submittedName>
</protein>
<name>A0A5J5DA88_9PERO</name>
<sequence>MYLLKLPDHCFIVSYGASALRKQQSRSVYIISPKLTSSISAQKEKLSLTLNMASPAKNQKNVVNLDCASVA</sequence>
<dbReference type="Proteomes" id="UP000327493">
    <property type="component" value="Chromosome 8"/>
</dbReference>
<dbReference type="AlphaFoldDB" id="A0A5J5DA88"/>
<accession>A0A5J5DA88</accession>